<gene>
    <name evidence="6" type="primary">ric</name>
    <name evidence="6" type="ORF">ACFPH8_09475</name>
</gene>
<evidence type="ECO:0000313" key="6">
    <source>
        <dbReference type="EMBL" id="MFC5195557.1"/>
    </source>
</evidence>
<evidence type="ECO:0000256" key="1">
    <source>
        <dbReference type="ARBA" id="ARBA00004496"/>
    </source>
</evidence>
<sequence>METLHKNMSKPIGEFVADDFRTAAVFSNYGIDFCCKGHRTVEEVCNKNGVNPDELLSKLDAILESKGNNAIDYKSWPLDLLADYIEKTHHRYVEEKIPVLRQFLDKLCKVHGGNHPELFKINELFTGCAGELAAHMKKEELILFPFIKKMVKATLDGQAIEAPHFGTVENPIAMMMEEHENEGERFRKIALITNNYTPPADACNTYKVTYAMLDEFEKDLHLHIHLENNILFPEAAKLEQRFFQM</sequence>
<comment type="subcellular location">
    <subcellularLocation>
        <location evidence="1">Cytoplasm</location>
    </subcellularLocation>
</comment>
<dbReference type="Gene3D" id="1.10.3910.10">
    <property type="entry name" value="SP0561-like"/>
    <property type="match status" value="1"/>
</dbReference>
<dbReference type="Pfam" id="PF01814">
    <property type="entry name" value="Hemerythrin"/>
    <property type="match status" value="1"/>
</dbReference>
<keyword evidence="2" id="KW-0963">Cytoplasm</keyword>
<dbReference type="InterPro" id="IPR019903">
    <property type="entry name" value="RIC_family"/>
</dbReference>
<name>A0ABW0C5S3_9FLAO</name>
<organism evidence="6 7">
    <name type="scientific">Bizionia hallyeonensis</name>
    <dbReference type="NCBI Taxonomy" id="1123757"/>
    <lineage>
        <taxon>Bacteria</taxon>
        <taxon>Pseudomonadati</taxon>
        <taxon>Bacteroidota</taxon>
        <taxon>Flavobacteriia</taxon>
        <taxon>Flavobacteriales</taxon>
        <taxon>Flavobacteriaceae</taxon>
        <taxon>Bizionia</taxon>
    </lineage>
</organism>
<keyword evidence="3" id="KW-0479">Metal-binding</keyword>
<comment type="caution">
    <text evidence="6">The sequence shown here is derived from an EMBL/GenBank/DDBJ whole genome shotgun (WGS) entry which is preliminary data.</text>
</comment>
<evidence type="ECO:0000256" key="3">
    <source>
        <dbReference type="ARBA" id="ARBA00022723"/>
    </source>
</evidence>
<evidence type="ECO:0000256" key="2">
    <source>
        <dbReference type="ARBA" id="ARBA00022490"/>
    </source>
</evidence>
<dbReference type="Gene3D" id="1.20.120.520">
    <property type="entry name" value="nmb1532 protein domain like"/>
    <property type="match status" value="1"/>
</dbReference>
<protein>
    <submittedName>
        <fullName evidence="6">Iron-sulfur cluster repair di-iron protein</fullName>
    </submittedName>
</protein>
<dbReference type="Pfam" id="PF04405">
    <property type="entry name" value="ScdA_N"/>
    <property type="match status" value="1"/>
</dbReference>
<dbReference type="Proteomes" id="UP001596162">
    <property type="component" value="Unassembled WGS sequence"/>
</dbReference>
<dbReference type="NCBIfam" id="TIGR03652">
    <property type="entry name" value="FeS_repair_RIC"/>
    <property type="match status" value="1"/>
</dbReference>
<reference evidence="7" key="1">
    <citation type="journal article" date="2019" name="Int. J. Syst. Evol. Microbiol.">
        <title>The Global Catalogue of Microorganisms (GCM) 10K type strain sequencing project: providing services to taxonomists for standard genome sequencing and annotation.</title>
        <authorList>
            <consortium name="The Broad Institute Genomics Platform"/>
            <consortium name="The Broad Institute Genome Sequencing Center for Infectious Disease"/>
            <person name="Wu L."/>
            <person name="Ma J."/>
        </authorList>
    </citation>
    <scope>NUCLEOTIDE SEQUENCE [LARGE SCALE GENOMIC DNA]</scope>
    <source>
        <strain evidence="7">JCM 17978</strain>
    </source>
</reference>
<dbReference type="InterPro" id="IPR012312">
    <property type="entry name" value="Hemerythrin-like"/>
</dbReference>
<dbReference type="RefSeq" id="WP_376860454.1">
    <property type="nucleotide sequence ID" value="NZ_JBHSLA010000003.1"/>
</dbReference>
<proteinExistence type="predicted"/>
<evidence type="ECO:0000256" key="4">
    <source>
        <dbReference type="ARBA" id="ARBA00023004"/>
    </source>
</evidence>
<keyword evidence="4" id="KW-0408">Iron</keyword>
<dbReference type="PANTHER" id="PTHR36438">
    <property type="entry name" value="IRON-SULFUR CLUSTER REPAIR PROTEIN YTFE"/>
    <property type="match status" value="1"/>
</dbReference>
<dbReference type="PANTHER" id="PTHR36438:SF1">
    <property type="entry name" value="IRON-SULFUR CLUSTER REPAIR PROTEIN YTFE"/>
    <property type="match status" value="1"/>
</dbReference>
<keyword evidence="7" id="KW-1185">Reference proteome</keyword>
<evidence type="ECO:0000313" key="7">
    <source>
        <dbReference type="Proteomes" id="UP001596162"/>
    </source>
</evidence>
<evidence type="ECO:0000259" key="5">
    <source>
        <dbReference type="Pfam" id="PF01814"/>
    </source>
</evidence>
<accession>A0ABW0C5S3</accession>
<dbReference type="InterPro" id="IPR038062">
    <property type="entry name" value="ScdA-like_N_sf"/>
</dbReference>
<dbReference type="EMBL" id="JBHSLA010000003">
    <property type="protein sequence ID" value="MFC5195557.1"/>
    <property type="molecule type" value="Genomic_DNA"/>
</dbReference>
<feature type="domain" description="Hemerythrin-like" evidence="5">
    <location>
        <begin position="87"/>
        <end position="234"/>
    </location>
</feature>